<feature type="region of interest" description="Disordered" evidence="1">
    <location>
        <begin position="83"/>
        <end position="103"/>
    </location>
</feature>
<feature type="compositionally biased region" description="Basic and acidic residues" evidence="1">
    <location>
        <begin position="93"/>
        <end position="103"/>
    </location>
</feature>
<dbReference type="AlphaFoldDB" id="A0A1C7LMS2"/>
<comment type="caution">
    <text evidence="2">The sequence shown here is derived from an EMBL/GenBank/DDBJ whole genome shotgun (WGS) entry which is preliminary data.</text>
</comment>
<evidence type="ECO:0000313" key="2">
    <source>
        <dbReference type="EMBL" id="OBZ65279.1"/>
    </source>
</evidence>
<dbReference type="EMBL" id="LUGG01000047">
    <property type="protein sequence ID" value="OBZ65279.1"/>
    <property type="molecule type" value="Genomic_DNA"/>
</dbReference>
<reference evidence="2 3" key="1">
    <citation type="submission" date="2016-03" db="EMBL/GenBank/DDBJ databases">
        <title>Whole genome sequencing of Grifola frondosa 9006-11.</title>
        <authorList>
            <person name="Min B."/>
            <person name="Park H."/>
            <person name="Kim J.-G."/>
            <person name="Cho H."/>
            <person name="Oh Y.-L."/>
            <person name="Kong W.-S."/>
            <person name="Choi I.-G."/>
        </authorList>
    </citation>
    <scope>NUCLEOTIDE SEQUENCE [LARGE SCALE GENOMIC DNA]</scope>
    <source>
        <strain evidence="2 3">9006-11</strain>
    </source>
</reference>
<organism evidence="2 3">
    <name type="scientific">Grifola frondosa</name>
    <name type="common">Maitake</name>
    <name type="synonym">Polyporus frondosus</name>
    <dbReference type="NCBI Taxonomy" id="5627"/>
    <lineage>
        <taxon>Eukaryota</taxon>
        <taxon>Fungi</taxon>
        <taxon>Dikarya</taxon>
        <taxon>Basidiomycota</taxon>
        <taxon>Agaricomycotina</taxon>
        <taxon>Agaricomycetes</taxon>
        <taxon>Polyporales</taxon>
        <taxon>Grifolaceae</taxon>
        <taxon>Grifola</taxon>
    </lineage>
</organism>
<gene>
    <name evidence="2" type="ORF">A0H81_14718</name>
</gene>
<evidence type="ECO:0000313" key="3">
    <source>
        <dbReference type="Proteomes" id="UP000092993"/>
    </source>
</evidence>
<sequence length="103" mass="11622">MVAKPEGRPRSEVWRQLCTEKEGEWHESFPPTTYSQLIFVSDAPRGTKPPAFELLSISLTSLVWKKSEQPRFGANYLVVDVRPTPDDGLTEGTRVEVHPEGRA</sequence>
<name>A0A1C7LMS2_GRIFR</name>
<keyword evidence="3" id="KW-1185">Reference proteome</keyword>
<protein>
    <submittedName>
        <fullName evidence="2">Uncharacterized protein</fullName>
    </submittedName>
</protein>
<accession>A0A1C7LMS2</accession>
<proteinExistence type="predicted"/>
<dbReference type="OrthoDB" id="1259151at2759"/>
<evidence type="ECO:0000256" key="1">
    <source>
        <dbReference type="SAM" id="MobiDB-lite"/>
    </source>
</evidence>
<dbReference type="Proteomes" id="UP000092993">
    <property type="component" value="Unassembled WGS sequence"/>
</dbReference>